<protein>
    <submittedName>
        <fullName evidence="1">Uncharacterized protein</fullName>
    </submittedName>
</protein>
<dbReference type="OrthoDB" id="9808429at2"/>
<evidence type="ECO:0000313" key="2">
    <source>
        <dbReference type="Proteomes" id="UP000306985"/>
    </source>
</evidence>
<keyword evidence="2" id="KW-1185">Reference proteome</keyword>
<gene>
    <name evidence="1" type="ORF">FDO65_02340</name>
</gene>
<comment type="caution">
    <text evidence="1">The sequence shown here is derived from an EMBL/GenBank/DDBJ whole genome shotgun (WGS) entry which is preliminary data.</text>
</comment>
<accession>A0A4U6QJB3</accession>
<organism evidence="1 2">
    <name type="scientific">Nakamurella flava</name>
    <dbReference type="NCBI Taxonomy" id="2576308"/>
    <lineage>
        <taxon>Bacteria</taxon>
        <taxon>Bacillati</taxon>
        <taxon>Actinomycetota</taxon>
        <taxon>Actinomycetes</taxon>
        <taxon>Nakamurellales</taxon>
        <taxon>Nakamurellaceae</taxon>
        <taxon>Nakamurella</taxon>
    </lineage>
</organism>
<reference evidence="1 2" key="1">
    <citation type="submission" date="2019-05" db="EMBL/GenBank/DDBJ databases">
        <title>Nakamurella sp. N5BH11, whole genome shotgun sequence.</title>
        <authorList>
            <person name="Tuo L."/>
        </authorList>
    </citation>
    <scope>NUCLEOTIDE SEQUENCE [LARGE SCALE GENOMIC DNA]</scope>
    <source>
        <strain evidence="1 2">N5BH11</strain>
    </source>
</reference>
<dbReference type="Proteomes" id="UP000306985">
    <property type="component" value="Unassembled WGS sequence"/>
</dbReference>
<evidence type="ECO:0000313" key="1">
    <source>
        <dbReference type="EMBL" id="TKV60564.1"/>
    </source>
</evidence>
<dbReference type="EMBL" id="SZZH01000001">
    <property type="protein sequence ID" value="TKV60564.1"/>
    <property type="molecule type" value="Genomic_DNA"/>
</dbReference>
<name>A0A4U6QJB3_9ACTN</name>
<dbReference type="AlphaFoldDB" id="A0A4U6QJB3"/>
<dbReference type="RefSeq" id="WP_137447868.1">
    <property type="nucleotide sequence ID" value="NZ_SZZH01000001.1"/>
</dbReference>
<sequence>MSRRLEEIHRRLCADQVPCVLVARRDGGHMVRAGMDEAHPVARWAVVISETPGRLWLHQGDERIAVPFGTDETAVTTAVKLRVVHGWAQQGDAAAADALHRARVLVERRQDAPAGTGAMVFDPFALAADTVFRIFESAFRMTWGMTLLLGSPWGVRVGFTVRR</sequence>
<proteinExistence type="predicted"/>